<feature type="transmembrane region" description="Helical" evidence="1">
    <location>
        <begin position="71"/>
        <end position="87"/>
    </location>
</feature>
<dbReference type="AlphaFoldDB" id="A0A934WS76"/>
<keyword evidence="1" id="KW-1133">Transmembrane helix</keyword>
<feature type="transmembrane region" description="Helical" evidence="1">
    <location>
        <begin position="93"/>
        <end position="114"/>
    </location>
</feature>
<dbReference type="InterPro" id="IPR005325">
    <property type="entry name" value="DUF308_memb"/>
</dbReference>
<dbReference type="GO" id="GO:0005886">
    <property type="term" value="C:plasma membrane"/>
    <property type="evidence" value="ECO:0007669"/>
    <property type="project" value="TreeGrafter"/>
</dbReference>
<evidence type="ECO:0000313" key="3">
    <source>
        <dbReference type="Proteomes" id="UP000633365"/>
    </source>
</evidence>
<dbReference type="PANTHER" id="PTHR34989:SF1">
    <property type="entry name" value="PROTEIN HDED"/>
    <property type="match status" value="1"/>
</dbReference>
<dbReference type="Pfam" id="PF03729">
    <property type="entry name" value="DUF308"/>
    <property type="match status" value="2"/>
</dbReference>
<keyword evidence="1" id="KW-0812">Transmembrane</keyword>
<evidence type="ECO:0000256" key="1">
    <source>
        <dbReference type="SAM" id="Phobius"/>
    </source>
</evidence>
<comment type="caution">
    <text evidence="2">The sequence shown here is derived from an EMBL/GenBank/DDBJ whole genome shotgun (WGS) entry which is preliminary data.</text>
</comment>
<dbReference type="PANTHER" id="PTHR34989">
    <property type="entry name" value="PROTEIN HDED"/>
    <property type="match status" value="1"/>
</dbReference>
<keyword evidence="3" id="KW-1185">Reference proteome</keyword>
<proteinExistence type="predicted"/>
<reference evidence="2" key="1">
    <citation type="submission" date="2021-01" db="EMBL/GenBank/DDBJ databases">
        <title>Genome public.</title>
        <authorList>
            <person name="Liu C."/>
            <person name="Sun Q."/>
        </authorList>
    </citation>
    <scope>NUCLEOTIDE SEQUENCE</scope>
    <source>
        <strain evidence="2">M6</strain>
    </source>
</reference>
<evidence type="ECO:0000313" key="2">
    <source>
        <dbReference type="EMBL" id="MBK6088959.1"/>
    </source>
</evidence>
<sequence>MKSEKYIRTAKTGYIIISALMCILGIVFTAVPDLSANLIGRLFGVLIVLFGVIKLIGYFSKDLYRLAFQHDLALGLLLIVLGGIMLIDTNNVLNIICIVVGIYILLDSLLKIQIAIDSKRFGLSKWWLIMTAAIVTGIVGLMLIIRPDEGVRFATVLLGISLIFEGILNLVTALTAVKIMRSSQSSDDIIDIEINE</sequence>
<gene>
    <name evidence="2" type="ORF">JKK62_09940</name>
</gene>
<keyword evidence="1" id="KW-0472">Membrane</keyword>
<feature type="transmembrane region" description="Helical" evidence="1">
    <location>
        <begin position="126"/>
        <end position="145"/>
    </location>
</feature>
<feature type="transmembrane region" description="Helical" evidence="1">
    <location>
        <begin position="12"/>
        <end position="32"/>
    </location>
</feature>
<accession>A0A934WS76</accession>
<feature type="transmembrane region" description="Helical" evidence="1">
    <location>
        <begin position="38"/>
        <end position="59"/>
    </location>
</feature>
<dbReference type="InterPro" id="IPR052712">
    <property type="entry name" value="Acid_resist_chaperone_HdeD"/>
</dbReference>
<feature type="transmembrane region" description="Helical" evidence="1">
    <location>
        <begin position="151"/>
        <end position="177"/>
    </location>
</feature>
<organism evidence="2 3">
    <name type="scientific">Ruminococcus difficilis</name>
    <dbReference type="NCBI Taxonomy" id="2763069"/>
    <lineage>
        <taxon>Bacteria</taxon>
        <taxon>Bacillati</taxon>
        <taxon>Bacillota</taxon>
        <taxon>Clostridia</taxon>
        <taxon>Eubacteriales</taxon>
        <taxon>Oscillospiraceae</taxon>
        <taxon>Ruminococcus</taxon>
    </lineage>
</organism>
<dbReference type="Proteomes" id="UP000633365">
    <property type="component" value="Unassembled WGS sequence"/>
</dbReference>
<dbReference type="EMBL" id="JAEQMG010000103">
    <property type="protein sequence ID" value="MBK6088959.1"/>
    <property type="molecule type" value="Genomic_DNA"/>
</dbReference>
<protein>
    <submittedName>
        <fullName evidence="2">DUF308 domain-containing protein</fullName>
    </submittedName>
</protein>
<name>A0A934WS76_9FIRM</name>